<feature type="region of interest" description="Disordered" evidence="1">
    <location>
        <begin position="107"/>
        <end position="138"/>
    </location>
</feature>
<name>A0ABW8II27_9GAMM</name>
<dbReference type="Proteomes" id="UP001620409">
    <property type="component" value="Unassembled WGS sequence"/>
</dbReference>
<dbReference type="InterPro" id="IPR021732">
    <property type="entry name" value="DUF3301"/>
</dbReference>
<dbReference type="EMBL" id="JADIKI010000022">
    <property type="protein sequence ID" value="MFK2853959.1"/>
    <property type="molecule type" value="Genomic_DNA"/>
</dbReference>
<evidence type="ECO:0000256" key="1">
    <source>
        <dbReference type="SAM" id="MobiDB-lite"/>
    </source>
</evidence>
<reference evidence="2 3" key="1">
    <citation type="submission" date="2020-10" db="EMBL/GenBank/DDBJ databases">
        <title>Phylogeny of dyella-like bacteria.</title>
        <authorList>
            <person name="Fu J."/>
        </authorList>
    </citation>
    <scope>NUCLEOTIDE SEQUENCE [LARGE SCALE GENOMIC DNA]</scope>
    <source>
        <strain evidence="2 3">DHG40</strain>
    </source>
</reference>
<keyword evidence="3" id="KW-1185">Reference proteome</keyword>
<gene>
    <name evidence="2" type="ORF">ISP18_05100</name>
</gene>
<proteinExistence type="predicted"/>
<comment type="caution">
    <text evidence="2">The sequence shown here is derived from an EMBL/GenBank/DDBJ whole genome shotgun (WGS) entry which is preliminary data.</text>
</comment>
<sequence>MGDLATLLLLLVLLAIAGTWLVLSRARDRAIQEARRRCQQHGLQLLDETVGLSGLRLQRFHGQRVLERRYSFEVSIDGDDREAGHLWMIGNVLTALILPTIELYMPEQPAHTPDTPDTSEHSNVVPFRRQYRDRDIRH</sequence>
<dbReference type="Pfam" id="PF11743">
    <property type="entry name" value="DUF3301"/>
    <property type="match status" value="1"/>
</dbReference>
<protein>
    <submittedName>
        <fullName evidence="2">DUF3301 domain-containing protein</fullName>
    </submittedName>
</protein>
<dbReference type="RefSeq" id="WP_380007566.1">
    <property type="nucleotide sequence ID" value="NZ_JADIKI010000022.1"/>
</dbReference>
<evidence type="ECO:0000313" key="2">
    <source>
        <dbReference type="EMBL" id="MFK2853959.1"/>
    </source>
</evidence>
<organism evidence="2 3">
    <name type="scientific">Dyella humi</name>
    <dbReference type="NCBI Taxonomy" id="1770547"/>
    <lineage>
        <taxon>Bacteria</taxon>
        <taxon>Pseudomonadati</taxon>
        <taxon>Pseudomonadota</taxon>
        <taxon>Gammaproteobacteria</taxon>
        <taxon>Lysobacterales</taxon>
        <taxon>Rhodanobacteraceae</taxon>
        <taxon>Dyella</taxon>
    </lineage>
</organism>
<accession>A0ABW8II27</accession>
<evidence type="ECO:0000313" key="3">
    <source>
        <dbReference type="Proteomes" id="UP001620409"/>
    </source>
</evidence>